<keyword evidence="4" id="KW-1185">Reference proteome</keyword>
<feature type="transmembrane region" description="Helical" evidence="2">
    <location>
        <begin position="195"/>
        <end position="216"/>
    </location>
</feature>
<protein>
    <submittedName>
        <fullName evidence="3">Uncharacterized protein</fullName>
    </submittedName>
</protein>
<gene>
    <name evidence="3" type="ORF">CA13_60090</name>
</gene>
<keyword evidence="2" id="KW-0472">Membrane</keyword>
<evidence type="ECO:0000313" key="3">
    <source>
        <dbReference type="EMBL" id="TWT84530.1"/>
    </source>
</evidence>
<name>A0A5C5ZBI6_9BACT</name>
<evidence type="ECO:0000313" key="4">
    <source>
        <dbReference type="Proteomes" id="UP000315010"/>
    </source>
</evidence>
<dbReference type="OrthoDB" id="292516at2"/>
<keyword evidence="2" id="KW-1133">Transmembrane helix</keyword>
<dbReference type="RefSeq" id="WP_146402303.1">
    <property type="nucleotide sequence ID" value="NZ_SJPJ01000001.1"/>
</dbReference>
<dbReference type="EMBL" id="SJPJ01000001">
    <property type="protein sequence ID" value="TWT84530.1"/>
    <property type="molecule type" value="Genomic_DNA"/>
</dbReference>
<organism evidence="3 4">
    <name type="scientific">Novipirellula herctigrandis</name>
    <dbReference type="NCBI Taxonomy" id="2527986"/>
    <lineage>
        <taxon>Bacteria</taxon>
        <taxon>Pseudomonadati</taxon>
        <taxon>Planctomycetota</taxon>
        <taxon>Planctomycetia</taxon>
        <taxon>Pirellulales</taxon>
        <taxon>Pirellulaceae</taxon>
        <taxon>Novipirellula</taxon>
    </lineage>
</organism>
<evidence type="ECO:0000256" key="1">
    <source>
        <dbReference type="SAM" id="MobiDB-lite"/>
    </source>
</evidence>
<dbReference type="AlphaFoldDB" id="A0A5C5ZBI6"/>
<dbReference type="Proteomes" id="UP000315010">
    <property type="component" value="Unassembled WGS sequence"/>
</dbReference>
<sequence length="274" mass="28946">MSAEAVVVRCQCGNAFRVKAAAMGRTIRCPKCKVPCLVGEEPPAPESVAPESVTPESVAPESVTQAKPENESPAVADEKNVTQSAAVASQDADENVDVKPIVQVEAKEETPAPIKMPSIVVADPRGKKAEKSVSVVPEVKTPIEEQVSAAAAAVNPYTATPPQNEPMHTGGGAMEVLPARREYPVLDAIRVLYKVLAYVVVALAVIYLLVMTVLTIRSGQPWWSIIVLAIPVLIGAIASCATLLALSESIKLALDIQSNTLVTANAVQPRDDRD</sequence>
<keyword evidence="2" id="KW-0812">Transmembrane</keyword>
<feature type="region of interest" description="Disordered" evidence="1">
    <location>
        <begin position="41"/>
        <end position="94"/>
    </location>
</feature>
<evidence type="ECO:0000256" key="2">
    <source>
        <dbReference type="SAM" id="Phobius"/>
    </source>
</evidence>
<proteinExistence type="predicted"/>
<accession>A0A5C5ZBI6</accession>
<comment type="caution">
    <text evidence="3">The sequence shown here is derived from an EMBL/GenBank/DDBJ whole genome shotgun (WGS) entry which is preliminary data.</text>
</comment>
<reference evidence="3 4" key="1">
    <citation type="submission" date="2019-02" db="EMBL/GenBank/DDBJ databases">
        <title>Deep-cultivation of Planctomycetes and their phenomic and genomic characterization uncovers novel biology.</title>
        <authorList>
            <person name="Wiegand S."/>
            <person name="Jogler M."/>
            <person name="Boedeker C."/>
            <person name="Pinto D."/>
            <person name="Vollmers J."/>
            <person name="Rivas-Marin E."/>
            <person name="Kohn T."/>
            <person name="Peeters S.H."/>
            <person name="Heuer A."/>
            <person name="Rast P."/>
            <person name="Oberbeckmann S."/>
            <person name="Bunk B."/>
            <person name="Jeske O."/>
            <person name="Meyerdierks A."/>
            <person name="Storesund J.E."/>
            <person name="Kallscheuer N."/>
            <person name="Luecker S."/>
            <person name="Lage O.M."/>
            <person name="Pohl T."/>
            <person name="Merkel B.J."/>
            <person name="Hornburger P."/>
            <person name="Mueller R.-W."/>
            <person name="Bruemmer F."/>
            <person name="Labrenz M."/>
            <person name="Spormann A.M."/>
            <person name="Op Den Camp H."/>
            <person name="Overmann J."/>
            <person name="Amann R."/>
            <person name="Jetten M.S.M."/>
            <person name="Mascher T."/>
            <person name="Medema M.H."/>
            <person name="Devos D.P."/>
            <person name="Kaster A.-K."/>
            <person name="Ovreas L."/>
            <person name="Rohde M."/>
            <person name="Galperin M.Y."/>
            <person name="Jogler C."/>
        </authorList>
    </citation>
    <scope>NUCLEOTIDE SEQUENCE [LARGE SCALE GENOMIC DNA]</scope>
    <source>
        <strain evidence="3 4">CA13</strain>
    </source>
</reference>
<feature type="transmembrane region" description="Helical" evidence="2">
    <location>
        <begin position="222"/>
        <end position="246"/>
    </location>
</feature>